<evidence type="ECO:0000259" key="3">
    <source>
        <dbReference type="PROSITE" id="PS50004"/>
    </source>
</evidence>
<accession>A0A7N0UST7</accession>
<evidence type="ECO:0000313" key="5">
    <source>
        <dbReference type="Proteomes" id="UP000594263"/>
    </source>
</evidence>
<dbReference type="Proteomes" id="UP000594263">
    <property type="component" value="Unplaced"/>
</dbReference>
<dbReference type="CDD" id="cd04049">
    <property type="entry name" value="C2_putative_Elicitor-responsive_gene"/>
    <property type="match status" value="1"/>
</dbReference>
<evidence type="ECO:0000313" key="4">
    <source>
        <dbReference type="EnsemblPlants" id="Kaladp0083s0055.1.v1.1"/>
    </source>
</evidence>
<dbReference type="SMART" id="SM00239">
    <property type="entry name" value="C2"/>
    <property type="match status" value="1"/>
</dbReference>
<name>A0A7N0UST7_KALFE</name>
<dbReference type="PANTHER" id="PTHR46502">
    <property type="entry name" value="C2 DOMAIN-CONTAINING"/>
    <property type="match status" value="1"/>
</dbReference>
<dbReference type="Gene3D" id="2.60.40.150">
    <property type="entry name" value="C2 domain"/>
    <property type="match status" value="1"/>
</dbReference>
<dbReference type="EnsemblPlants" id="Kaladp0083s0055.1.v1.1">
    <property type="protein sequence ID" value="Kaladp0083s0055.1.v1.1"/>
    <property type="gene ID" value="Kaladp0083s0055.v1.1"/>
</dbReference>
<evidence type="ECO:0000256" key="1">
    <source>
        <dbReference type="ARBA" id="ARBA00022723"/>
    </source>
</evidence>
<dbReference type="Gramene" id="Kaladp0083s0055.1.v1.1">
    <property type="protein sequence ID" value="Kaladp0083s0055.1.v1.1"/>
    <property type="gene ID" value="Kaladp0083s0055.v1.1"/>
</dbReference>
<keyword evidence="5" id="KW-1185">Reference proteome</keyword>
<dbReference type="InterPro" id="IPR035892">
    <property type="entry name" value="C2_domain_sf"/>
</dbReference>
<protein>
    <recommendedName>
        <fullName evidence="3">C2 domain-containing protein</fullName>
    </recommendedName>
</protein>
<dbReference type="InterPro" id="IPR000008">
    <property type="entry name" value="C2_dom"/>
</dbReference>
<reference evidence="4" key="1">
    <citation type="submission" date="2021-01" db="UniProtKB">
        <authorList>
            <consortium name="EnsemblPlants"/>
        </authorList>
    </citation>
    <scope>IDENTIFICATION</scope>
</reference>
<keyword evidence="2" id="KW-0106">Calcium</keyword>
<sequence length="155" mass="17693">MRAIGILEVRLVEAKGLEDKDFLGGMDPYVLIQYRSQEHKSSVAREDGENPVWNEEFSFRIEYPGADDEYKLRLKIMDKDTFSADDFVGEATIYLKDLFELGFENGGSELHPSRYRVIQADNTYCGELQVGLKFTPKAQGITDREDFGGWTQSGY</sequence>
<dbReference type="PROSITE" id="PS50004">
    <property type="entry name" value="C2"/>
    <property type="match status" value="1"/>
</dbReference>
<dbReference type="GO" id="GO:0046872">
    <property type="term" value="F:metal ion binding"/>
    <property type="evidence" value="ECO:0007669"/>
    <property type="project" value="UniProtKB-KW"/>
</dbReference>
<proteinExistence type="predicted"/>
<dbReference type="AlphaFoldDB" id="A0A7N0UST7"/>
<keyword evidence="1" id="KW-0479">Metal-binding</keyword>
<organism evidence="4 5">
    <name type="scientific">Kalanchoe fedtschenkoi</name>
    <name type="common">Lavender scallops</name>
    <name type="synonym">South American air plant</name>
    <dbReference type="NCBI Taxonomy" id="63787"/>
    <lineage>
        <taxon>Eukaryota</taxon>
        <taxon>Viridiplantae</taxon>
        <taxon>Streptophyta</taxon>
        <taxon>Embryophyta</taxon>
        <taxon>Tracheophyta</taxon>
        <taxon>Spermatophyta</taxon>
        <taxon>Magnoliopsida</taxon>
        <taxon>eudicotyledons</taxon>
        <taxon>Gunneridae</taxon>
        <taxon>Pentapetalae</taxon>
        <taxon>Saxifragales</taxon>
        <taxon>Crassulaceae</taxon>
        <taxon>Kalanchoe</taxon>
    </lineage>
</organism>
<dbReference type="Pfam" id="PF00168">
    <property type="entry name" value="C2"/>
    <property type="match status" value="1"/>
</dbReference>
<evidence type="ECO:0000256" key="2">
    <source>
        <dbReference type="ARBA" id="ARBA00022837"/>
    </source>
</evidence>
<dbReference type="PANTHER" id="PTHR46502:SF15">
    <property type="entry name" value="16 KDA PHLOEM PROTEIN 1"/>
    <property type="match status" value="1"/>
</dbReference>
<dbReference type="SUPFAM" id="SSF49562">
    <property type="entry name" value="C2 domain (Calcium/lipid-binding domain, CaLB)"/>
    <property type="match status" value="1"/>
</dbReference>
<feature type="domain" description="C2" evidence="3">
    <location>
        <begin position="1"/>
        <end position="111"/>
    </location>
</feature>
<dbReference type="OMA" id="GWRYSSF"/>